<dbReference type="RefSeq" id="WP_358354582.1">
    <property type="nucleotide sequence ID" value="NZ_JBEZFP010000037.1"/>
</dbReference>
<feature type="repeat" description="ANK" evidence="3">
    <location>
        <begin position="134"/>
        <end position="171"/>
    </location>
</feature>
<evidence type="ECO:0000256" key="1">
    <source>
        <dbReference type="ARBA" id="ARBA00022737"/>
    </source>
</evidence>
<dbReference type="PANTHER" id="PTHR24124:SF14">
    <property type="entry name" value="CHROMOSOME UNDETERMINED SCAFFOLD_25, WHOLE GENOME SHOTGUN SEQUENCE"/>
    <property type="match status" value="1"/>
</dbReference>
<evidence type="ECO:0000313" key="5">
    <source>
        <dbReference type="Proteomes" id="UP001551482"/>
    </source>
</evidence>
<name>A0ABV3DIT9_9ACTN</name>
<keyword evidence="1" id="KW-0677">Repeat</keyword>
<dbReference type="Pfam" id="PF12796">
    <property type="entry name" value="Ank_2"/>
    <property type="match status" value="2"/>
</dbReference>
<dbReference type="SMART" id="SM00248">
    <property type="entry name" value="ANK"/>
    <property type="match status" value="4"/>
</dbReference>
<keyword evidence="2 3" id="KW-0040">ANK repeat</keyword>
<keyword evidence="5" id="KW-1185">Reference proteome</keyword>
<dbReference type="InterPro" id="IPR002110">
    <property type="entry name" value="Ankyrin_rpt"/>
</dbReference>
<evidence type="ECO:0000256" key="2">
    <source>
        <dbReference type="ARBA" id="ARBA00023043"/>
    </source>
</evidence>
<gene>
    <name evidence="4" type="ORF">AB0C36_16550</name>
</gene>
<dbReference type="SUPFAM" id="SSF48403">
    <property type="entry name" value="Ankyrin repeat"/>
    <property type="match status" value="1"/>
</dbReference>
<dbReference type="PANTHER" id="PTHR24124">
    <property type="entry name" value="ANKYRIN REPEAT FAMILY A"/>
    <property type="match status" value="1"/>
</dbReference>
<dbReference type="PROSITE" id="PS50297">
    <property type="entry name" value="ANK_REP_REGION"/>
    <property type="match status" value="1"/>
</dbReference>
<protein>
    <submittedName>
        <fullName evidence="4">Ankyrin repeat domain-containing protein</fullName>
    </submittedName>
</protein>
<dbReference type="Gene3D" id="1.25.40.20">
    <property type="entry name" value="Ankyrin repeat-containing domain"/>
    <property type="match status" value="1"/>
</dbReference>
<dbReference type="Proteomes" id="UP001551482">
    <property type="component" value="Unassembled WGS sequence"/>
</dbReference>
<dbReference type="InterPro" id="IPR036770">
    <property type="entry name" value="Ankyrin_rpt-contain_sf"/>
</dbReference>
<accession>A0ABV3DIT9</accession>
<proteinExistence type="predicted"/>
<sequence>MDDKALLDAARRGDADAVRAALVRGADIEARDGDRRTPLLLAAIDDRVDAARVLVEAGADPDAKDYRNDTAWLVTGVTGSVEMARALLPAGPDFTALNRYGGTSLIPAGEHGHVDYVRFVTTNTSVDVNHVNNLGWTALLEAVILGDGGADHQEVVRLLLAAGADPGIADKDGVTALRHAERSGYRVIADTLRAAS</sequence>
<dbReference type="EMBL" id="JBEZFP010000037">
    <property type="protein sequence ID" value="MEU8135114.1"/>
    <property type="molecule type" value="Genomic_DNA"/>
</dbReference>
<evidence type="ECO:0000256" key="3">
    <source>
        <dbReference type="PROSITE-ProRule" id="PRU00023"/>
    </source>
</evidence>
<dbReference type="PROSITE" id="PS50088">
    <property type="entry name" value="ANK_REPEAT"/>
    <property type="match status" value="2"/>
</dbReference>
<evidence type="ECO:0000313" key="4">
    <source>
        <dbReference type="EMBL" id="MEU8135114.1"/>
    </source>
</evidence>
<feature type="repeat" description="ANK" evidence="3">
    <location>
        <begin position="34"/>
        <end position="66"/>
    </location>
</feature>
<comment type="caution">
    <text evidence="4">The sequence shown here is derived from an EMBL/GenBank/DDBJ whole genome shotgun (WGS) entry which is preliminary data.</text>
</comment>
<reference evidence="4 5" key="1">
    <citation type="submission" date="2024-06" db="EMBL/GenBank/DDBJ databases">
        <title>The Natural Products Discovery Center: Release of the First 8490 Sequenced Strains for Exploring Actinobacteria Biosynthetic Diversity.</title>
        <authorList>
            <person name="Kalkreuter E."/>
            <person name="Kautsar S.A."/>
            <person name="Yang D."/>
            <person name="Bader C.D."/>
            <person name="Teijaro C.N."/>
            <person name="Fluegel L."/>
            <person name="Davis C.M."/>
            <person name="Simpson J.R."/>
            <person name="Lauterbach L."/>
            <person name="Steele A.D."/>
            <person name="Gui C."/>
            <person name="Meng S."/>
            <person name="Li G."/>
            <person name="Viehrig K."/>
            <person name="Ye F."/>
            <person name="Su P."/>
            <person name="Kiefer A.F."/>
            <person name="Nichols A."/>
            <person name="Cepeda A.J."/>
            <person name="Yan W."/>
            <person name="Fan B."/>
            <person name="Jiang Y."/>
            <person name="Adhikari A."/>
            <person name="Zheng C.-J."/>
            <person name="Schuster L."/>
            <person name="Cowan T.M."/>
            <person name="Smanski M.J."/>
            <person name="Chevrette M.G."/>
            <person name="De Carvalho L.P.S."/>
            <person name="Shen B."/>
        </authorList>
    </citation>
    <scope>NUCLEOTIDE SEQUENCE [LARGE SCALE GENOMIC DNA]</scope>
    <source>
        <strain evidence="4 5">NPDC048946</strain>
    </source>
</reference>
<organism evidence="4 5">
    <name type="scientific">Streptodolium elevatio</name>
    <dbReference type="NCBI Taxonomy" id="3157996"/>
    <lineage>
        <taxon>Bacteria</taxon>
        <taxon>Bacillati</taxon>
        <taxon>Actinomycetota</taxon>
        <taxon>Actinomycetes</taxon>
        <taxon>Kitasatosporales</taxon>
        <taxon>Streptomycetaceae</taxon>
        <taxon>Streptodolium</taxon>
    </lineage>
</organism>